<keyword evidence="2" id="KW-1185">Reference proteome</keyword>
<organism evidence="1 2">
    <name type="scientific">Portunus trituberculatus</name>
    <name type="common">Swimming crab</name>
    <name type="synonym">Neptunus trituberculatus</name>
    <dbReference type="NCBI Taxonomy" id="210409"/>
    <lineage>
        <taxon>Eukaryota</taxon>
        <taxon>Metazoa</taxon>
        <taxon>Ecdysozoa</taxon>
        <taxon>Arthropoda</taxon>
        <taxon>Crustacea</taxon>
        <taxon>Multicrustacea</taxon>
        <taxon>Malacostraca</taxon>
        <taxon>Eumalacostraca</taxon>
        <taxon>Eucarida</taxon>
        <taxon>Decapoda</taxon>
        <taxon>Pleocyemata</taxon>
        <taxon>Brachyura</taxon>
        <taxon>Eubrachyura</taxon>
        <taxon>Portunoidea</taxon>
        <taxon>Portunidae</taxon>
        <taxon>Portuninae</taxon>
        <taxon>Portunus</taxon>
    </lineage>
</organism>
<evidence type="ECO:0000313" key="2">
    <source>
        <dbReference type="Proteomes" id="UP000324222"/>
    </source>
</evidence>
<protein>
    <recommendedName>
        <fullName evidence="3">Tyr recombinase domain-containing protein</fullName>
    </recommendedName>
</protein>
<gene>
    <name evidence="1" type="ORF">E2C01_020263</name>
</gene>
<proteinExistence type="predicted"/>
<dbReference type="Proteomes" id="UP000324222">
    <property type="component" value="Unassembled WGS sequence"/>
</dbReference>
<dbReference type="OrthoDB" id="2348824at2759"/>
<comment type="caution">
    <text evidence="1">The sequence shown here is derived from an EMBL/GenBank/DDBJ whole genome shotgun (WGS) entry which is preliminary data.</text>
</comment>
<evidence type="ECO:0000313" key="1">
    <source>
        <dbReference type="EMBL" id="MPC27103.1"/>
    </source>
</evidence>
<sequence length="106" mass="12090">MRDAGIDVSIFAPHSLRSVSTSKAVRTLPLATILETVGWSQESTFARHYKKPLCKQGQFDFQFLKENIYTNLARPSSWMDTHDCSRCPALAPELSWNQDIYDIHDS</sequence>
<name>A0A5B7E1J3_PORTR</name>
<dbReference type="AlphaFoldDB" id="A0A5B7E1J3"/>
<accession>A0A5B7E1J3</accession>
<dbReference type="EMBL" id="VSRR010001692">
    <property type="protein sequence ID" value="MPC27103.1"/>
    <property type="molecule type" value="Genomic_DNA"/>
</dbReference>
<reference evidence="1 2" key="1">
    <citation type="submission" date="2019-05" db="EMBL/GenBank/DDBJ databases">
        <title>Another draft genome of Portunus trituberculatus and its Hox gene families provides insights of decapod evolution.</title>
        <authorList>
            <person name="Jeong J.-H."/>
            <person name="Song I."/>
            <person name="Kim S."/>
            <person name="Choi T."/>
            <person name="Kim D."/>
            <person name="Ryu S."/>
            <person name="Kim W."/>
        </authorList>
    </citation>
    <scope>NUCLEOTIDE SEQUENCE [LARGE SCALE GENOMIC DNA]</scope>
    <source>
        <tissue evidence="1">Muscle</tissue>
    </source>
</reference>
<evidence type="ECO:0008006" key="3">
    <source>
        <dbReference type="Google" id="ProtNLM"/>
    </source>
</evidence>